<dbReference type="AlphaFoldDB" id="A0A162KCQ2"/>
<dbReference type="OrthoDB" id="4828117at2759"/>
<organism evidence="2 3">
    <name type="scientific">Cordyceps fumosorosea (strain ARSEF 2679)</name>
    <name type="common">Isaria fumosorosea</name>
    <dbReference type="NCBI Taxonomy" id="1081104"/>
    <lineage>
        <taxon>Eukaryota</taxon>
        <taxon>Fungi</taxon>
        <taxon>Dikarya</taxon>
        <taxon>Ascomycota</taxon>
        <taxon>Pezizomycotina</taxon>
        <taxon>Sordariomycetes</taxon>
        <taxon>Hypocreomycetidae</taxon>
        <taxon>Hypocreales</taxon>
        <taxon>Cordycipitaceae</taxon>
        <taxon>Cordyceps</taxon>
    </lineage>
</organism>
<feature type="region of interest" description="Disordered" evidence="1">
    <location>
        <begin position="141"/>
        <end position="202"/>
    </location>
</feature>
<evidence type="ECO:0000313" key="3">
    <source>
        <dbReference type="Proteomes" id="UP000076744"/>
    </source>
</evidence>
<gene>
    <name evidence="2" type="ORF">ISF_03976</name>
</gene>
<feature type="compositionally biased region" description="Low complexity" evidence="1">
    <location>
        <begin position="141"/>
        <end position="157"/>
    </location>
</feature>
<protein>
    <submittedName>
        <fullName evidence="2">Uncharacterized protein</fullName>
    </submittedName>
</protein>
<dbReference type="STRING" id="1081104.A0A162KCQ2"/>
<comment type="caution">
    <text evidence="2">The sequence shown here is derived from an EMBL/GenBank/DDBJ whole genome shotgun (WGS) entry which is preliminary data.</text>
</comment>
<accession>A0A162KCQ2</accession>
<dbReference type="EMBL" id="AZHB01000008">
    <property type="protein sequence ID" value="OAA66138.1"/>
    <property type="molecule type" value="Genomic_DNA"/>
</dbReference>
<dbReference type="RefSeq" id="XP_018705162.1">
    <property type="nucleotide sequence ID" value="XM_018847582.1"/>
</dbReference>
<dbReference type="GeneID" id="30020268"/>
<proteinExistence type="predicted"/>
<reference evidence="2 3" key="1">
    <citation type="journal article" date="2016" name="Genome Biol. Evol.">
        <title>Divergent and convergent evolution of fungal pathogenicity.</title>
        <authorList>
            <person name="Shang Y."/>
            <person name="Xiao G."/>
            <person name="Zheng P."/>
            <person name="Cen K."/>
            <person name="Zhan S."/>
            <person name="Wang C."/>
        </authorList>
    </citation>
    <scope>NUCLEOTIDE SEQUENCE [LARGE SCALE GENOMIC DNA]</scope>
    <source>
        <strain evidence="2 3">ARSEF 2679</strain>
    </source>
</reference>
<evidence type="ECO:0000313" key="2">
    <source>
        <dbReference type="EMBL" id="OAA66138.1"/>
    </source>
</evidence>
<evidence type="ECO:0000256" key="1">
    <source>
        <dbReference type="SAM" id="MobiDB-lite"/>
    </source>
</evidence>
<dbReference type="Proteomes" id="UP000076744">
    <property type="component" value="Unassembled WGS sequence"/>
</dbReference>
<name>A0A162KCQ2_CORFA</name>
<feature type="region of interest" description="Disordered" evidence="1">
    <location>
        <begin position="233"/>
        <end position="259"/>
    </location>
</feature>
<keyword evidence="3" id="KW-1185">Reference proteome</keyword>
<sequence length="278" mass="29106">MAPASKANYKSYEAQARLVRAIVAAHPTTKWNYKEIAACYGSDMTEHALNHRFRHIRAQSEIIMEGRKANLDVKDLTTDESSLPKTVGAVDKQNIAKYFGQSTADGIQFQFRSIKKDADKMRAVADSGGDPSACLDLGSASAAGTASTVTPSSTPKTPRSRGVASMPASGASTGGSRTVKRSRSTAAVKRAGARARPGSLPMHVRNDAGARPSAAFATAASAAPRARASLFGDVPAFRPQPPSTAGKTAGSEFLTGGSGGLSAENSYFDDYDPYEGEI</sequence>